<gene>
    <name evidence="2" type="ORF">A6A04_10520</name>
</gene>
<dbReference type="RefSeq" id="WP_068489275.1">
    <property type="nucleotide sequence ID" value="NZ_LWQT01000010.1"/>
</dbReference>
<dbReference type="EMBL" id="LWQT01000010">
    <property type="protein sequence ID" value="OAN55985.1"/>
    <property type="molecule type" value="Genomic_DNA"/>
</dbReference>
<feature type="signal peptide" evidence="1">
    <location>
        <begin position="1"/>
        <end position="21"/>
    </location>
</feature>
<sequence>MFKFALALAVTLIAVPMTATAAEDPAEVEATVAGIKAANPDLKSLCMKGVDGIRAAARDSVTALAMAGKIKGNPQAVAGEAGQKVGAECRG</sequence>
<dbReference type="AlphaFoldDB" id="A0A178MXZ5"/>
<evidence type="ECO:0000313" key="3">
    <source>
        <dbReference type="Proteomes" id="UP000078428"/>
    </source>
</evidence>
<evidence type="ECO:0000313" key="2">
    <source>
        <dbReference type="EMBL" id="OAN55985.1"/>
    </source>
</evidence>
<reference evidence="2 3" key="1">
    <citation type="submission" date="2016-04" db="EMBL/GenBank/DDBJ databases">
        <title>Draft genome sequence of freshwater magnetotactic bacteria Magnetospirillum marisnigri SP-1 and Magnetospirillum moscoviense BB-1.</title>
        <authorList>
            <person name="Koziaeva V."/>
            <person name="Dziuba M.V."/>
            <person name="Ivanov T.M."/>
            <person name="Kuznetsov B."/>
            <person name="Grouzdev D.S."/>
        </authorList>
    </citation>
    <scope>NUCLEOTIDE SEQUENCE [LARGE SCALE GENOMIC DNA]</scope>
    <source>
        <strain evidence="2 3">SP-1</strain>
    </source>
</reference>
<feature type="chain" id="PRO_5008092378" evidence="1">
    <location>
        <begin position="22"/>
        <end position="91"/>
    </location>
</feature>
<keyword evidence="3" id="KW-1185">Reference proteome</keyword>
<name>A0A178MXZ5_9PROT</name>
<evidence type="ECO:0000256" key="1">
    <source>
        <dbReference type="SAM" id="SignalP"/>
    </source>
</evidence>
<accession>A0A178MXZ5</accession>
<comment type="caution">
    <text evidence="2">The sequence shown here is derived from an EMBL/GenBank/DDBJ whole genome shotgun (WGS) entry which is preliminary data.</text>
</comment>
<protein>
    <submittedName>
        <fullName evidence="2">Uncharacterized protein</fullName>
    </submittedName>
</protein>
<proteinExistence type="predicted"/>
<organism evidence="2 3">
    <name type="scientific">Paramagnetospirillum marisnigri</name>
    <dbReference type="NCBI Taxonomy" id="1285242"/>
    <lineage>
        <taxon>Bacteria</taxon>
        <taxon>Pseudomonadati</taxon>
        <taxon>Pseudomonadota</taxon>
        <taxon>Alphaproteobacteria</taxon>
        <taxon>Rhodospirillales</taxon>
        <taxon>Magnetospirillaceae</taxon>
        <taxon>Paramagnetospirillum</taxon>
    </lineage>
</organism>
<dbReference type="Proteomes" id="UP000078428">
    <property type="component" value="Unassembled WGS sequence"/>
</dbReference>
<dbReference type="OrthoDB" id="9936026at2"/>
<keyword evidence="1" id="KW-0732">Signal</keyword>